<protein>
    <submittedName>
        <fullName evidence="2">Uncharacterized protein</fullName>
    </submittedName>
</protein>
<reference evidence="2 3" key="1">
    <citation type="submission" date="2024-03" db="EMBL/GenBank/DDBJ databases">
        <title>Complete genome sequence of the green alga Chloropicon roscoffensis RCC1871.</title>
        <authorList>
            <person name="Lemieux C."/>
            <person name="Pombert J.-F."/>
            <person name="Otis C."/>
            <person name="Turmel M."/>
        </authorList>
    </citation>
    <scope>NUCLEOTIDE SEQUENCE [LARGE SCALE GENOMIC DNA]</scope>
    <source>
        <strain evidence="2 3">RCC1871</strain>
    </source>
</reference>
<feature type="compositionally biased region" description="Basic and acidic residues" evidence="1">
    <location>
        <begin position="228"/>
        <end position="237"/>
    </location>
</feature>
<organism evidence="2 3">
    <name type="scientific">Chloropicon roscoffensis</name>
    <dbReference type="NCBI Taxonomy" id="1461544"/>
    <lineage>
        <taxon>Eukaryota</taxon>
        <taxon>Viridiplantae</taxon>
        <taxon>Chlorophyta</taxon>
        <taxon>Chloropicophyceae</taxon>
        <taxon>Chloropicales</taxon>
        <taxon>Chloropicaceae</taxon>
        <taxon>Chloropicon</taxon>
    </lineage>
</organism>
<dbReference type="Proteomes" id="UP001472866">
    <property type="component" value="Chromosome 08"/>
</dbReference>
<sequence length="611" mass="65627">MLRVNVRCSYTLEVEEDEAQHSEVDYSSDEDNPYDGHFTHLQLCATDDDLYGTHMRSAEQALLTIHGTSFLDSDAEDNAAGGEGLGWSAADMITRGCASPTESVSLEELDDVDDDEDDDEGVEEEEEEDLEDLEDLEGLEDDDLDRVAHLSDLSDLDEQSFHLSALPSHFRVHAQQYRDDHHPATSAGLYGPVQELFDEEDLPNVVPASSRPRVVVRHQSVAGSALRAHLERHRDAEVSVSSMLPPHHGGRDGAEGEESEPTAEVREPKAAGTGFLNPFELACEVVRAAREESEGGCGSRPGSAAARQGRSLPPMGPYAPAVAPSPGGRRQKPRERVRFVWQPYESFSQYNFHTMYSMKRKKKSRAENPLPAVGSALTGLVHLRNSGDDLDGRLPPCYFASPVPPVEHIRWRGGDQGVEDQPGGRAPPGAVGHDRGRPLAASLGGDKGGKVASELQKKAKLTLRRQSAKSPIHASLLVAKHSSRTIVSGAKAATLAPGGAGGGHRRPARVPQPAGVQSLSKIDLRKASDQPSTSSAAGTRHDPAPSANAYLNNSSLLPASEAQALGGGRKGVVRGLTFGRRASEHSVSVRGGVVAGRELRIQGSRDQRRRG</sequence>
<feature type="compositionally biased region" description="Acidic residues" evidence="1">
    <location>
        <begin position="105"/>
        <end position="140"/>
    </location>
</feature>
<feature type="region of interest" description="Disordered" evidence="1">
    <location>
        <begin position="101"/>
        <end position="140"/>
    </location>
</feature>
<feature type="region of interest" description="Disordered" evidence="1">
    <location>
        <begin position="525"/>
        <end position="551"/>
    </location>
</feature>
<feature type="region of interest" description="Disordered" evidence="1">
    <location>
        <begin position="496"/>
        <end position="515"/>
    </location>
</feature>
<evidence type="ECO:0000313" key="2">
    <source>
        <dbReference type="EMBL" id="WZN63821.1"/>
    </source>
</evidence>
<evidence type="ECO:0000313" key="3">
    <source>
        <dbReference type="Proteomes" id="UP001472866"/>
    </source>
</evidence>
<keyword evidence="3" id="KW-1185">Reference proteome</keyword>
<feature type="region of interest" description="Disordered" evidence="1">
    <location>
        <begin position="411"/>
        <end position="451"/>
    </location>
</feature>
<proteinExistence type="predicted"/>
<gene>
    <name evidence="2" type="ORF">HKI87_08g53740</name>
</gene>
<accession>A0AAX4PCM5</accession>
<name>A0AAX4PCM5_9CHLO</name>
<feature type="region of interest" description="Disordered" evidence="1">
    <location>
        <begin position="293"/>
        <end position="316"/>
    </location>
</feature>
<dbReference type="AlphaFoldDB" id="A0AAX4PCM5"/>
<dbReference type="EMBL" id="CP151508">
    <property type="protein sequence ID" value="WZN63821.1"/>
    <property type="molecule type" value="Genomic_DNA"/>
</dbReference>
<feature type="region of interest" description="Disordered" evidence="1">
    <location>
        <begin position="227"/>
        <end position="271"/>
    </location>
</feature>
<evidence type="ECO:0000256" key="1">
    <source>
        <dbReference type="SAM" id="MobiDB-lite"/>
    </source>
</evidence>